<dbReference type="InterPro" id="IPR029058">
    <property type="entry name" value="AB_hydrolase_fold"/>
</dbReference>
<comment type="caution">
    <text evidence="2">The sequence shown here is derived from an EMBL/GenBank/DDBJ whole genome shotgun (WGS) entry which is preliminary data.</text>
</comment>
<keyword evidence="3" id="KW-1185">Reference proteome</keyword>
<dbReference type="OrthoDB" id="2016516at2759"/>
<sequence>MPSMLCSLLTFHNHPCSGIIIAAFGHAVFIAEDLVSKDVNECLKSFGVVYSEQHPRSSRHVFHISVSEGCSSSSQPYISTTSPTVLEGIISELREEFLVNTRSEVVENKYRCGSVPIFFQGILSRVCKTLRGSSDNIGWLQRTMGMAPVEDGTPRFLELLAGISPFNGNVDLAGLFSNHGPLYFVGAKRFFSKMGLACHIAKIHSEASVEYNAWELKQYIEELYWGSGKRVMLLGHSKGGVDAAAALSVYWSDLKDKVAGLALVQSPYGGTPIASDILREGQIADKETRRIMEFLICKLIKGDIRALEDLTYEKREEFIMKHKLPENIPLISFHSEANIAPGVLATMTHIAHAELPWLPSPTFGNEESYDFVQAGRQVPVVLPLSAAMAVCALHLKLRYGEKSDGLVTCRDAEVPGSVVVRPDQKLDHAWMVYSSRKMNTNAPDACEMCEAILTLLVELGKKQEETEKAHR</sequence>
<name>A0A6A1WHV1_9ROSI</name>
<gene>
    <name evidence="1" type="ORF">CJ030_MR2G016315</name>
    <name evidence="2" type="ORF">CJ030_MR2G016322</name>
</gene>
<organism evidence="2 3">
    <name type="scientific">Morella rubra</name>
    <name type="common">Chinese bayberry</name>
    <dbReference type="NCBI Taxonomy" id="262757"/>
    <lineage>
        <taxon>Eukaryota</taxon>
        <taxon>Viridiplantae</taxon>
        <taxon>Streptophyta</taxon>
        <taxon>Embryophyta</taxon>
        <taxon>Tracheophyta</taxon>
        <taxon>Spermatophyta</taxon>
        <taxon>Magnoliopsida</taxon>
        <taxon>eudicotyledons</taxon>
        <taxon>Gunneridae</taxon>
        <taxon>Pentapetalae</taxon>
        <taxon>rosids</taxon>
        <taxon>fabids</taxon>
        <taxon>Fagales</taxon>
        <taxon>Myricaceae</taxon>
        <taxon>Morella</taxon>
    </lineage>
</organism>
<protein>
    <submittedName>
        <fullName evidence="2">Uncharacterized protein</fullName>
    </submittedName>
</protein>
<reference evidence="2" key="1">
    <citation type="submission" date="2018-07" db="EMBL/GenBank/DDBJ databases">
        <authorList>
            <person name="Gao Z.-S."/>
            <person name="Jia H.-M."/>
            <person name="Jia H.-J."/>
            <person name="Cai Q.-L."/>
            <person name="Wang Y."/>
            <person name="Zhao H.-B."/>
        </authorList>
    </citation>
    <scope>NUCLEOTIDE SEQUENCE</scope>
    <source>
        <tissue evidence="2">Leaves</tissue>
    </source>
</reference>
<dbReference type="EMBL" id="RXIC02000020">
    <property type="protein sequence ID" value="KAB1224426.1"/>
    <property type="molecule type" value="Genomic_DNA"/>
</dbReference>
<evidence type="ECO:0000313" key="3">
    <source>
        <dbReference type="Proteomes" id="UP000516437"/>
    </source>
</evidence>
<reference evidence="2" key="3">
    <citation type="submission" date="2019-09" db="EMBL/GenBank/DDBJ databases">
        <authorList>
            <person name="Gao Z."/>
        </authorList>
    </citation>
    <scope>NUCLEOTIDE SEQUENCE</scope>
    <source>
        <tissue evidence="2">Leaves</tissue>
    </source>
</reference>
<dbReference type="EMBL" id="RXIC02000020">
    <property type="protein sequence ID" value="KAB1224433.1"/>
    <property type="molecule type" value="Genomic_DNA"/>
</dbReference>
<accession>A0A6A1WHV1</accession>
<dbReference type="PANTHER" id="PTHR31934">
    <property type="entry name" value="ALPHA/BETA-HYDROLASES SUPERFAMILY PROTEIN"/>
    <property type="match status" value="1"/>
</dbReference>
<proteinExistence type="predicted"/>
<reference evidence="2 3" key="2">
    <citation type="journal article" date="2019" name="Plant Biotechnol. J.">
        <title>The red bayberry genome and genetic basis of sex determination.</title>
        <authorList>
            <person name="Jia H.M."/>
            <person name="Jia H.J."/>
            <person name="Cai Q.L."/>
            <person name="Wang Y."/>
            <person name="Zhao H.B."/>
            <person name="Yang W.F."/>
            <person name="Wang G.Y."/>
            <person name="Li Y.H."/>
            <person name="Zhan D.L."/>
            <person name="Shen Y.T."/>
            <person name="Niu Q.F."/>
            <person name="Chang L."/>
            <person name="Qiu J."/>
            <person name="Zhao L."/>
            <person name="Xie H.B."/>
            <person name="Fu W.Y."/>
            <person name="Jin J."/>
            <person name="Li X.W."/>
            <person name="Jiao Y."/>
            <person name="Zhou C.C."/>
            <person name="Tu T."/>
            <person name="Chai C.Y."/>
            <person name="Gao J.L."/>
            <person name="Fan L.J."/>
            <person name="van de Weg E."/>
            <person name="Wang J.Y."/>
            <person name="Gao Z.S."/>
        </authorList>
    </citation>
    <scope>NUCLEOTIDE SEQUENCE [LARGE SCALE GENOMIC DNA]</scope>
    <source>
        <tissue evidence="2">Leaves</tissue>
    </source>
</reference>
<evidence type="ECO:0000313" key="2">
    <source>
        <dbReference type="EMBL" id="KAB1224433.1"/>
    </source>
</evidence>
<dbReference type="AlphaFoldDB" id="A0A6A1WHV1"/>
<evidence type="ECO:0000313" key="1">
    <source>
        <dbReference type="EMBL" id="KAB1224426.1"/>
    </source>
</evidence>
<dbReference type="PANTHER" id="PTHR31934:SF5">
    <property type="entry name" value="OS05G0557900 PROTEIN"/>
    <property type="match status" value="1"/>
</dbReference>
<dbReference type="SUPFAM" id="SSF53474">
    <property type="entry name" value="alpha/beta-Hydrolases"/>
    <property type="match status" value="1"/>
</dbReference>
<dbReference type="Proteomes" id="UP000516437">
    <property type="component" value="Chromosome 2"/>
</dbReference>
<dbReference type="Gene3D" id="3.40.50.1820">
    <property type="entry name" value="alpha/beta hydrolase"/>
    <property type="match status" value="1"/>
</dbReference>